<name>A0ABS8HE28_9XANT</name>
<protein>
    <submittedName>
        <fullName evidence="1">Uncharacterized protein</fullName>
    </submittedName>
</protein>
<evidence type="ECO:0000313" key="2">
    <source>
        <dbReference type="Proteomes" id="UP001199206"/>
    </source>
</evidence>
<sequence length="290" mass="32431">MPGTTERVLQIRPDAIEHASFWRIALVDAPKLINALDTSRDGAARIVVALMEAGRDECSAVTVGRFGIDPVVTALSSLDIAGIRSRLVWVQTIARRFDELAEGMSHGVISHRPLLFALSEILSPDAVPNSVGTDPWVTAVERTKPSDDVRSEDLLASFLFARARGWCLRSAGRLFFLSVQRLHDAMASGRLMDNAWRVAKPRLPTGSIWREWDQCEKLRHAVVDSFIDRRLPPIEFGTVVDNGKLWEELVDLAAHSLAGRRYLDKVRSALRGGGEAWWFERAKITDRRID</sequence>
<keyword evidence="2" id="KW-1185">Reference proteome</keyword>
<proteinExistence type="predicted"/>
<gene>
    <name evidence="1" type="ORF">LL965_10160</name>
</gene>
<accession>A0ABS8HE28</accession>
<reference evidence="1 2" key="1">
    <citation type="submission" date="2021-10" db="EMBL/GenBank/DDBJ databases">
        <title>Genome sequencing of Xanthomonas strains from NCPPB.</title>
        <authorList>
            <person name="Hussein R."/>
            <person name="Harrison J."/>
            <person name="Studholme D.J."/>
            <person name="Vicente J."/>
            <person name="Grant M."/>
        </authorList>
    </citation>
    <scope>NUCLEOTIDE SEQUENCE [LARGE SCALE GENOMIC DNA]</scope>
    <source>
        <strain evidence="1 2">NCPPB 101</strain>
    </source>
</reference>
<dbReference type="EMBL" id="JAJGQJ010000019">
    <property type="protein sequence ID" value="MCC4620433.1"/>
    <property type="molecule type" value="Genomic_DNA"/>
</dbReference>
<comment type="caution">
    <text evidence="1">The sequence shown here is derived from an EMBL/GenBank/DDBJ whole genome shotgun (WGS) entry which is preliminary data.</text>
</comment>
<evidence type="ECO:0000313" key="1">
    <source>
        <dbReference type="EMBL" id="MCC4620433.1"/>
    </source>
</evidence>
<dbReference type="Proteomes" id="UP001199206">
    <property type="component" value="Unassembled WGS sequence"/>
</dbReference>
<organism evidence="1 2">
    <name type="scientific">Xanthomonas cassavae CFBP 4642</name>
    <dbReference type="NCBI Taxonomy" id="1219375"/>
    <lineage>
        <taxon>Bacteria</taxon>
        <taxon>Pseudomonadati</taxon>
        <taxon>Pseudomonadota</taxon>
        <taxon>Gammaproteobacteria</taxon>
        <taxon>Lysobacterales</taxon>
        <taxon>Lysobacteraceae</taxon>
        <taxon>Xanthomonas</taxon>
    </lineage>
</organism>